<feature type="compositionally biased region" description="Acidic residues" evidence="1">
    <location>
        <begin position="1135"/>
        <end position="1147"/>
    </location>
</feature>
<proteinExistence type="predicted"/>
<feature type="region of interest" description="Disordered" evidence="1">
    <location>
        <begin position="1047"/>
        <end position="1076"/>
    </location>
</feature>
<sequence>MAISDAVQALSAAFSFGTLLQAATGALFIFYGLYRSTIFRDGRRLVLMLFVLFSALWTQVEFLNLLLPDTRATVCQGIVLISTVFDQLARFGIEQFLLWSVGNVTKLTADRLILQGMLFLRLVAGGLLVGFTRPHPGPVCVARRAVAPIGIVVLVLDGFIVGMLLLRVTLLGNSGNLVQKSADMKWQQRKASIWTVIGLGIWTGTSVPLILGIPTTILMLRTVLPSNGLLVLIGIVTRFLEPLLLAREEGVTIPEASSPFINIMPPPRELFAENISSNGSPVANENYAKGGSLFVVNPSATPHHSPTVFQRGTRGDTRGFTKLGSEANAQEMDSSEESHIPGARGPGYRGSSGVFPAILQARQQEQASLPPHIRPAVLALPRALEKAPAATLTQKRSMFSRSKVSAPPKQGVRKLGISHPIPIPTDDTTSQSLAKIQTVGLATAANMERERREEASARSRLVADSPAPRPSQVSTQEALSRSISVKRKENPILVTEAMPDVPVLPNAGLLSVATDGTTSSASLSPGREELRRRSSKQARTFDEADDPKVSEPALQRQKTIGLPSNPRATRTIKAQEAAMAKAQAVMLMNDTVYDKPEIAGSFVEGAPAMHASAQKTRIVEISAFSARIMSLNSSGSIIHRPRGYKREKHDSDCIISAGEPPGHRRSKSGSSIQRRRPKFMSQPGSPTHLPPLPPPPILTPAQLRRLLPTGINSMSFDEKIEFLFPAPARAVANCRRRSSVPSIPCLPSSFMSESPTVQSPTVEVERSLTPCKTTATASLAAPEIPLRAMKRLSVLPSRPDSDAYRSSVNSYQALADGVGEKWVSGVPSRYLSPLPQSDLRGHEAIVPMMLDVEEEARRSVLLRANDIRGPILSIADESSTGDKNSSLINPSFGWHYRIGDVLSTFSERPVLVRRKMPPPTPLLLSRTGRKATVVVRHAEPSPPPDSPGKAIIAIQEQLKRLEERPSRGSVGSLLRRIPGNGEENIPDTGRTRLLDNLEKEMEQQECQWHRMQTNLDRDSMSVTMSPNAQAESRDVTRDLAQRPIRTPSMVSQGARMRSSKTARPKNEDSNRIVSTQSFDNTRASMWQRRLLEAQSVYMENAPALLRRKSLNFLSITQVPAPVTSPTPPDSAGSETEIETDNESDSDTEAMKQHRSPQTSRKEEAALWQPNAVSPEAALGSLWNPPPETAAAPAMAAEPPASSLRPTQRRAEHILPIFSTALWTKTSPPEHSQPVFGLWGSKAPKPVRPRSIKARSMTQRPQRKSRRISFLPDIVESPIPVPNRRKSLGIFQFPWGETSDQPVYQPTFVPNLFVGPVLQELNANLDAGSEQFEPVRSPSVLDDYEDEDEKLDYIESGDEFEDFDENTLFEIASMLNSSDVPSKASLLPAPRKQGMNDDDTDLEPQSPLGTATLTARRLSIEPLALTPRHTGKLWDSANSPDSQAVAAGLPQPEPAVWDSLSASDDAIRSKTRSLPTVSSEELGVATASMPNTARASYI</sequence>
<gene>
    <name evidence="3" type="ORF">B2J93_3537</name>
</gene>
<name>A0A218Z4L1_9HELO</name>
<feature type="transmembrane region" description="Helical" evidence="2">
    <location>
        <begin position="191"/>
        <end position="211"/>
    </location>
</feature>
<dbReference type="EMBL" id="MZNU01000204">
    <property type="protein sequence ID" value="OWP02957.1"/>
    <property type="molecule type" value="Genomic_DNA"/>
</dbReference>
<feature type="region of interest" description="Disordered" evidence="1">
    <location>
        <begin position="643"/>
        <end position="699"/>
    </location>
</feature>
<feature type="compositionally biased region" description="Basic and acidic residues" evidence="1">
    <location>
        <begin position="539"/>
        <end position="549"/>
    </location>
</feature>
<dbReference type="STRING" id="503106.A0A218Z4L1"/>
<protein>
    <submittedName>
        <fullName evidence="3">Uncharacterized protein</fullName>
    </submittedName>
</protein>
<dbReference type="OrthoDB" id="5370537at2759"/>
<evidence type="ECO:0000256" key="1">
    <source>
        <dbReference type="SAM" id="MobiDB-lite"/>
    </source>
</evidence>
<reference evidence="3 4" key="1">
    <citation type="submission" date="2017-04" db="EMBL/GenBank/DDBJ databases">
        <title>Draft genome sequence of Marssonina coronaria NL1: causal agent of apple blotch.</title>
        <authorList>
            <person name="Cheng Q."/>
        </authorList>
    </citation>
    <scope>NUCLEOTIDE SEQUENCE [LARGE SCALE GENOMIC DNA]</scope>
    <source>
        <strain evidence="3 4">NL1</strain>
    </source>
</reference>
<accession>A0A218Z4L1</accession>
<dbReference type="Proteomes" id="UP000242519">
    <property type="component" value="Unassembled WGS sequence"/>
</dbReference>
<feature type="region of interest" description="Disordered" evidence="1">
    <location>
        <begin position="1379"/>
        <end position="1409"/>
    </location>
</feature>
<feature type="compositionally biased region" description="Basic and acidic residues" evidence="1">
    <location>
        <begin position="447"/>
        <end position="457"/>
    </location>
</feature>
<comment type="caution">
    <text evidence="3">The sequence shown here is derived from an EMBL/GenBank/DDBJ whole genome shotgun (WGS) entry which is preliminary data.</text>
</comment>
<feature type="transmembrane region" description="Helical" evidence="2">
    <location>
        <begin position="12"/>
        <end position="33"/>
    </location>
</feature>
<evidence type="ECO:0000313" key="3">
    <source>
        <dbReference type="EMBL" id="OWP02957.1"/>
    </source>
</evidence>
<keyword evidence="2" id="KW-1133">Transmembrane helix</keyword>
<dbReference type="InParanoid" id="A0A218Z4L1"/>
<feature type="transmembrane region" description="Helical" evidence="2">
    <location>
        <begin position="112"/>
        <end position="133"/>
    </location>
</feature>
<feature type="compositionally biased region" description="Polar residues" evidence="1">
    <location>
        <begin position="471"/>
        <end position="482"/>
    </location>
</feature>
<feature type="region of interest" description="Disordered" evidence="1">
    <location>
        <begin position="1118"/>
        <end position="1166"/>
    </location>
</feature>
<feature type="transmembrane region" description="Helical" evidence="2">
    <location>
        <begin position="145"/>
        <end position="171"/>
    </location>
</feature>
<keyword evidence="2" id="KW-0812">Transmembrane</keyword>
<organism evidence="3 4">
    <name type="scientific">Diplocarpon coronariae</name>
    <dbReference type="NCBI Taxonomy" id="2795749"/>
    <lineage>
        <taxon>Eukaryota</taxon>
        <taxon>Fungi</taxon>
        <taxon>Dikarya</taxon>
        <taxon>Ascomycota</taxon>
        <taxon>Pezizomycotina</taxon>
        <taxon>Leotiomycetes</taxon>
        <taxon>Helotiales</taxon>
        <taxon>Drepanopezizaceae</taxon>
        <taxon>Diplocarpon</taxon>
    </lineage>
</organism>
<feature type="compositionally biased region" description="Polar residues" evidence="1">
    <location>
        <begin position="514"/>
        <end position="523"/>
    </location>
</feature>
<feature type="region of interest" description="Disordered" evidence="1">
    <location>
        <begin position="1233"/>
        <end position="1264"/>
    </location>
</feature>
<feature type="region of interest" description="Disordered" evidence="1">
    <location>
        <begin position="444"/>
        <end position="482"/>
    </location>
</feature>
<feature type="region of interest" description="Disordered" evidence="1">
    <location>
        <begin position="398"/>
        <end position="432"/>
    </location>
</feature>
<feature type="compositionally biased region" description="Basic residues" evidence="1">
    <location>
        <begin position="663"/>
        <end position="678"/>
    </location>
</feature>
<feature type="region of interest" description="Disordered" evidence="1">
    <location>
        <begin position="513"/>
        <end position="556"/>
    </location>
</feature>
<evidence type="ECO:0000313" key="4">
    <source>
        <dbReference type="Proteomes" id="UP000242519"/>
    </source>
</evidence>
<keyword evidence="4" id="KW-1185">Reference proteome</keyword>
<keyword evidence="2" id="KW-0472">Membrane</keyword>
<feature type="region of interest" description="Disordered" evidence="1">
    <location>
        <begin position="963"/>
        <end position="989"/>
    </location>
</feature>
<evidence type="ECO:0000256" key="2">
    <source>
        <dbReference type="SAM" id="Phobius"/>
    </source>
</evidence>
<feature type="compositionally biased region" description="Pro residues" evidence="1">
    <location>
        <begin position="688"/>
        <end position="698"/>
    </location>
</feature>
<feature type="transmembrane region" description="Helical" evidence="2">
    <location>
        <begin position="45"/>
        <end position="67"/>
    </location>
</feature>